<organism evidence="2 3">
    <name type="scientific">Schistosoma mansoni</name>
    <name type="common">Blood fluke</name>
    <dbReference type="NCBI Taxonomy" id="6183"/>
    <lineage>
        <taxon>Eukaryota</taxon>
        <taxon>Metazoa</taxon>
        <taxon>Spiralia</taxon>
        <taxon>Lophotrochozoa</taxon>
        <taxon>Platyhelminthes</taxon>
        <taxon>Trematoda</taxon>
        <taxon>Digenea</taxon>
        <taxon>Strigeidida</taxon>
        <taxon>Schistosomatoidea</taxon>
        <taxon>Schistosomatidae</taxon>
        <taxon>Schistosoma</taxon>
    </lineage>
</organism>
<evidence type="ECO:0000313" key="3">
    <source>
        <dbReference type="WBParaSite" id="Smp_348540.1"/>
    </source>
</evidence>
<dbReference type="Proteomes" id="UP000008854">
    <property type="component" value="Unassembled WGS sequence"/>
</dbReference>
<keyword evidence="1" id="KW-1133">Transmembrane helix</keyword>
<name>A0A913KVL2_SCHMA</name>
<reference evidence="2" key="1">
    <citation type="journal article" date="2012" name="PLoS Negl. Trop. Dis.">
        <title>A systematically improved high quality genome and transcriptome of the human blood fluke Schistosoma mansoni.</title>
        <authorList>
            <person name="Protasio A.V."/>
            <person name="Tsai I.J."/>
            <person name="Babbage A."/>
            <person name="Nichol S."/>
            <person name="Hunt M."/>
            <person name="Aslett M.A."/>
            <person name="De Silva N."/>
            <person name="Velarde G.S."/>
            <person name="Anderson T.J."/>
            <person name="Clark R.C."/>
            <person name="Davidson C."/>
            <person name="Dillon G.P."/>
            <person name="Holroyd N.E."/>
            <person name="LoVerde P.T."/>
            <person name="Lloyd C."/>
            <person name="McQuillan J."/>
            <person name="Oliveira G."/>
            <person name="Otto T.D."/>
            <person name="Parker-Manuel S.J."/>
            <person name="Quail M.A."/>
            <person name="Wilson R.A."/>
            <person name="Zerlotini A."/>
            <person name="Dunne D.W."/>
            <person name="Berriman M."/>
        </authorList>
    </citation>
    <scope>NUCLEOTIDE SEQUENCE [LARGE SCALE GENOMIC DNA]</scope>
    <source>
        <strain evidence="2">Puerto Rican</strain>
    </source>
</reference>
<protein>
    <submittedName>
        <fullName evidence="3">Uncharacterized protein</fullName>
    </submittedName>
</protein>
<reference evidence="3" key="2">
    <citation type="submission" date="2022-10" db="UniProtKB">
        <authorList>
            <consortium name="WormBaseParasite"/>
        </authorList>
    </citation>
    <scope>IDENTIFICATION</scope>
    <source>
        <strain evidence="3">Puerto Rican</strain>
    </source>
</reference>
<keyword evidence="1" id="KW-0472">Membrane</keyword>
<proteinExistence type="predicted"/>
<keyword evidence="1" id="KW-0812">Transmembrane</keyword>
<evidence type="ECO:0000313" key="2">
    <source>
        <dbReference type="Proteomes" id="UP000008854"/>
    </source>
</evidence>
<sequence length="46" mass="5234">MTKLNIKSYIVPILFFSIGATIILVVSILYIYYKMESVANARDDCC</sequence>
<accession>A0A913KVL2</accession>
<evidence type="ECO:0000256" key="1">
    <source>
        <dbReference type="SAM" id="Phobius"/>
    </source>
</evidence>
<dbReference type="WBParaSite" id="Smp_348540.1">
    <property type="protein sequence ID" value="Smp_348540.1"/>
    <property type="gene ID" value="Smp_348540"/>
</dbReference>
<feature type="transmembrane region" description="Helical" evidence="1">
    <location>
        <begin position="9"/>
        <end position="33"/>
    </location>
</feature>
<dbReference type="AlphaFoldDB" id="A0A913KVL2"/>
<keyword evidence="2" id="KW-1185">Reference proteome</keyword>